<organism evidence="1">
    <name type="scientific">Enterobacter cloacae complex sp. Mu1197</name>
    <dbReference type="NCBI Taxonomy" id="3152302"/>
    <lineage>
        <taxon>Bacteria</taxon>
        <taxon>Pseudomonadati</taxon>
        <taxon>Pseudomonadota</taxon>
        <taxon>Gammaproteobacteria</taxon>
        <taxon>Enterobacterales</taxon>
        <taxon>Enterobacteriaceae</taxon>
        <taxon>Enterobacter</taxon>
        <taxon>Enterobacter cloacae complex</taxon>
    </lineage>
</organism>
<sequence length="80" mass="8203">MTAVMAATGAPVGTEVVEETVARVGQAMAATAAMVDVEVTEEMAVTVAQAGKGAKAEKEVPADMTDAMEKMAESFPGQHY</sequence>
<dbReference type="AlphaFoldDB" id="A0AAU7FWM5"/>
<evidence type="ECO:0000313" key="1">
    <source>
        <dbReference type="EMBL" id="XBM31606.1"/>
    </source>
</evidence>
<accession>A0AAU7FWM5</accession>
<reference evidence="1" key="1">
    <citation type="submission" date="2024-05" db="EMBL/GenBank/DDBJ databases">
        <title>Copy number flexibility facilitates heteroresistance to increasing antibiotic pressure and threatens the beta-lactam pipeline.</title>
        <authorList>
            <person name="Choby J.E."/>
            <person name="Weiss D.S."/>
        </authorList>
    </citation>
    <scope>NUCLEOTIDE SEQUENCE</scope>
    <source>
        <strain evidence="1">Mu1197</strain>
    </source>
</reference>
<dbReference type="EMBL" id="CP157375">
    <property type="protein sequence ID" value="XBM31606.1"/>
    <property type="molecule type" value="Genomic_DNA"/>
</dbReference>
<name>A0AAU7FWM5_9ENTR</name>
<gene>
    <name evidence="1" type="ORF">ABFV38_05740</name>
</gene>
<proteinExistence type="predicted"/>
<dbReference type="RefSeq" id="WP_348958796.1">
    <property type="nucleotide sequence ID" value="NZ_CP157375.1"/>
</dbReference>
<protein>
    <submittedName>
        <fullName evidence="1">Uncharacterized protein</fullName>
    </submittedName>
</protein>